<evidence type="ECO:0000256" key="8">
    <source>
        <dbReference type="ARBA" id="ARBA00023180"/>
    </source>
</evidence>
<dbReference type="GO" id="GO:0005886">
    <property type="term" value="C:plasma membrane"/>
    <property type="evidence" value="ECO:0007669"/>
    <property type="project" value="UniProtKB-SubCell"/>
</dbReference>
<protein>
    <submittedName>
        <fullName evidence="13">Collectrin isoform X2</fullName>
    </submittedName>
</protein>
<evidence type="ECO:0000256" key="3">
    <source>
        <dbReference type="ARBA" id="ARBA00022553"/>
    </source>
</evidence>
<evidence type="ECO:0000256" key="10">
    <source>
        <dbReference type="SAM" id="Phobius"/>
    </source>
</evidence>
<keyword evidence="8" id="KW-0325">Glycoprotein</keyword>
<dbReference type="Pfam" id="PF16959">
    <property type="entry name" value="Collectrin"/>
    <property type="match status" value="1"/>
</dbReference>
<dbReference type="RefSeq" id="XP_033705696.1">
    <property type="nucleotide sequence ID" value="XM_033849805.1"/>
</dbReference>
<evidence type="ECO:0000256" key="2">
    <source>
        <dbReference type="ARBA" id="ARBA00022475"/>
    </source>
</evidence>
<dbReference type="AlphaFoldDB" id="A0A6J3QTM8"/>
<dbReference type="InterPro" id="IPR042944">
    <property type="entry name" value="Collectrin"/>
</dbReference>
<keyword evidence="4 9" id="KW-0812">Transmembrane</keyword>
<keyword evidence="2 9" id="KW-1003">Cell membrane</keyword>
<dbReference type="PANTHER" id="PTHR46884">
    <property type="entry name" value="COLLECTRIN"/>
    <property type="match status" value="1"/>
</dbReference>
<dbReference type="InterPro" id="IPR031588">
    <property type="entry name" value="Collectrin_dom"/>
</dbReference>
<dbReference type="PANTHER" id="PTHR46884:SF1">
    <property type="entry name" value="COLLECTRIN"/>
    <property type="match status" value="1"/>
</dbReference>
<keyword evidence="7 9" id="KW-0472">Membrane</keyword>
<reference evidence="13" key="1">
    <citation type="submission" date="2025-08" db="UniProtKB">
        <authorList>
            <consortium name="RefSeq"/>
        </authorList>
    </citation>
    <scope>IDENTIFICATION</scope>
    <source>
        <tissue evidence="13">Spleen</tissue>
    </source>
</reference>
<proteinExistence type="predicted"/>
<name>A0A6J3QTM8_TURTR</name>
<keyword evidence="5" id="KW-0732">Signal</keyword>
<evidence type="ECO:0000313" key="12">
    <source>
        <dbReference type="Proteomes" id="UP000245320"/>
    </source>
</evidence>
<dbReference type="GO" id="GO:0070062">
    <property type="term" value="C:extracellular exosome"/>
    <property type="evidence" value="ECO:0007669"/>
    <property type="project" value="TreeGrafter"/>
</dbReference>
<accession>A0A6J3QTM8</accession>
<gene>
    <name evidence="13" type="primary">CLTRN</name>
</gene>
<evidence type="ECO:0000256" key="7">
    <source>
        <dbReference type="ARBA" id="ARBA00023136"/>
    </source>
</evidence>
<sequence>MLAGCMEATTVRQNNNNITREHTRRSKATEDAENAFKVRLSLRTALGDKAYAWDTNEEYLFKAMVAFSMRRVPNREGTEISHVLLCNVTQRVSFWFVVTDPSRNHTLPAVEVQSAIRLPLVAVSGGCSSLRMNRNRINNAFFLNDQTLEFLRIPATLAPPTDPSVPIWIIIFGVIFCIVIVATMLLILSGIRQHRRKNKGPSEMEDTEDKWENTVKIENGIPCDPLDMKGGHVNDAFVTEDERLTPL</sequence>
<evidence type="ECO:0000256" key="1">
    <source>
        <dbReference type="ARBA" id="ARBA00004251"/>
    </source>
</evidence>
<dbReference type="GO" id="GO:0051957">
    <property type="term" value="P:positive regulation of amino acid transport"/>
    <property type="evidence" value="ECO:0007669"/>
    <property type="project" value="TreeGrafter"/>
</dbReference>
<evidence type="ECO:0000259" key="11">
    <source>
        <dbReference type="PROSITE" id="PS52010"/>
    </source>
</evidence>
<dbReference type="Proteomes" id="UP000245320">
    <property type="component" value="Chromosome X"/>
</dbReference>
<evidence type="ECO:0000256" key="9">
    <source>
        <dbReference type="PROSITE-ProRule" id="PRU01354"/>
    </source>
</evidence>
<keyword evidence="12" id="KW-1185">Reference proteome</keyword>
<keyword evidence="3" id="KW-0597">Phosphoprotein</keyword>
<dbReference type="CTD" id="57393"/>
<evidence type="ECO:0000313" key="13">
    <source>
        <dbReference type="RefSeq" id="XP_033705696.1"/>
    </source>
</evidence>
<feature type="transmembrane region" description="Helical" evidence="10">
    <location>
        <begin position="167"/>
        <end position="188"/>
    </location>
</feature>
<organism evidence="12 13">
    <name type="scientific">Tursiops truncatus</name>
    <name type="common">Atlantic bottle-nosed dolphin</name>
    <name type="synonym">Delphinus truncatus</name>
    <dbReference type="NCBI Taxonomy" id="9739"/>
    <lineage>
        <taxon>Eukaryota</taxon>
        <taxon>Metazoa</taxon>
        <taxon>Chordata</taxon>
        <taxon>Craniata</taxon>
        <taxon>Vertebrata</taxon>
        <taxon>Euteleostomi</taxon>
        <taxon>Mammalia</taxon>
        <taxon>Eutheria</taxon>
        <taxon>Laurasiatheria</taxon>
        <taxon>Artiodactyla</taxon>
        <taxon>Whippomorpha</taxon>
        <taxon>Cetacea</taxon>
        <taxon>Odontoceti</taxon>
        <taxon>Delphinidae</taxon>
        <taxon>Tursiops</taxon>
    </lineage>
</organism>
<keyword evidence="6 9" id="KW-1133">Transmembrane helix</keyword>
<dbReference type="PROSITE" id="PS52010">
    <property type="entry name" value="COLLECTRIN_LIKE"/>
    <property type="match status" value="1"/>
</dbReference>
<evidence type="ECO:0000256" key="4">
    <source>
        <dbReference type="ARBA" id="ARBA00022692"/>
    </source>
</evidence>
<feature type="domain" description="Collectrin-like" evidence="11">
    <location>
        <begin position="32"/>
        <end position="247"/>
    </location>
</feature>
<evidence type="ECO:0000256" key="5">
    <source>
        <dbReference type="ARBA" id="ARBA00022729"/>
    </source>
</evidence>
<comment type="subcellular location">
    <subcellularLocation>
        <location evidence="1 9">Cell membrane</location>
        <topology evidence="1 9">Single-pass type I membrane protein</topology>
    </subcellularLocation>
</comment>
<evidence type="ECO:0000256" key="6">
    <source>
        <dbReference type="ARBA" id="ARBA00022989"/>
    </source>
</evidence>